<keyword evidence="4" id="KW-0808">Transferase</keyword>
<feature type="transmembrane region" description="Helical" evidence="8">
    <location>
        <begin position="92"/>
        <end position="110"/>
    </location>
</feature>
<evidence type="ECO:0000313" key="10">
    <source>
        <dbReference type="Proteomes" id="UP001594351"/>
    </source>
</evidence>
<reference evidence="9 10" key="1">
    <citation type="submission" date="2024-09" db="EMBL/GenBank/DDBJ databases">
        <title>Laminarin stimulates single cell rates of sulfate reduction while oxygen inhibits transcriptomic activity in coastal marine sediment.</title>
        <authorList>
            <person name="Lindsay M."/>
            <person name="Orcutt B."/>
            <person name="Emerson D."/>
            <person name="Stepanauskas R."/>
            <person name="D'Angelo T."/>
        </authorList>
    </citation>
    <scope>NUCLEOTIDE SEQUENCE [LARGE SCALE GENOMIC DNA]</scope>
    <source>
        <strain evidence="9">SAG AM-311-K15</strain>
    </source>
</reference>
<feature type="transmembrane region" description="Helical" evidence="8">
    <location>
        <begin position="334"/>
        <end position="356"/>
    </location>
</feature>
<dbReference type="PANTHER" id="PTHR33908">
    <property type="entry name" value="MANNOSYLTRANSFERASE YKCB-RELATED"/>
    <property type="match status" value="1"/>
</dbReference>
<keyword evidence="5 8" id="KW-0812">Transmembrane</keyword>
<keyword evidence="3" id="KW-0328">Glycosyltransferase</keyword>
<gene>
    <name evidence="9" type="ORF">ACFL27_15225</name>
</gene>
<feature type="transmembrane region" description="Helical" evidence="8">
    <location>
        <begin position="307"/>
        <end position="328"/>
    </location>
</feature>
<name>A0ABV6YZC4_UNCC1</name>
<keyword evidence="7 8" id="KW-0472">Membrane</keyword>
<evidence type="ECO:0000256" key="6">
    <source>
        <dbReference type="ARBA" id="ARBA00022989"/>
    </source>
</evidence>
<feature type="transmembrane region" description="Helical" evidence="8">
    <location>
        <begin position="274"/>
        <end position="295"/>
    </location>
</feature>
<organism evidence="9 10">
    <name type="scientific">candidate division CSSED10-310 bacterium</name>
    <dbReference type="NCBI Taxonomy" id="2855610"/>
    <lineage>
        <taxon>Bacteria</taxon>
        <taxon>Bacteria division CSSED10-310</taxon>
    </lineage>
</organism>
<evidence type="ECO:0000313" key="9">
    <source>
        <dbReference type="EMBL" id="MFC1851546.1"/>
    </source>
</evidence>
<keyword evidence="6 8" id="KW-1133">Transmembrane helix</keyword>
<dbReference type="PANTHER" id="PTHR33908:SF11">
    <property type="entry name" value="MEMBRANE PROTEIN"/>
    <property type="match status" value="1"/>
</dbReference>
<dbReference type="InterPro" id="IPR050297">
    <property type="entry name" value="LipidA_mod_glycosyltrf_83"/>
</dbReference>
<keyword evidence="2" id="KW-1003">Cell membrane</keyword>
<sequence length="528" mass="60775">MSHHNHQPRSRHRLLPGLILLIFMALQLMMGTLFLTQRDIDRDEGFYMESAAQLNRGNLPYCDYMFSQMPLSPFLLWVGHYFLGHSLYYGRLLMLIMMTIAHGAIFLYVLAKTDDLKTAAALTFLSLMTVMFSDWCSVVKSYAPAVMFSLLGWIFLLLFIDDGHSKKNLFIFLAGLFLSAAVNIRLMMAPLGLIAVIVILLRCWQKSIYRWFLLFVIGAFTSCVPFFFVLFSDWKRTLYFILVWHMRRGGHEELGGWQSRYDSLVQFFTWPQNITLLAFMVFSLVLVLPWGSVHVQLKKSVPQKSPGWRTGFSATFIGAIFLFFLNIIPNPVHFQYFTIVVPFLLLLAMPAVFWLVNHQKKLVRGGMVMLVIFYSYFNVLRIVEWSQAAVSPPPKSSWSLNNFDRVTALIQGLTHADAIILSAWPGYAYEAGRRVPKRWEMGIFGYALLPYYSPEEAEYYHMAYDYNLPAIVHNAEVDALIFGIDTLVADVNYLRGTGLPRYTVGDTDIFLLRDKQRQPLLQKISPNL</sequence>
<evidence type="ECO:0000256" key="1">
    <source>
        <dbReference type="ARBA" id="ARBA00004651"/>
    </source>
</evidence>
<evidence type="ECO:0000256" key="3">
    <source>
        <dbReference type="ARBA" id="ARBA00022676"/>
    </source>
</evidence>
<feature type="transmembrane region" description="Helical" evidence="8">
    <location>
        <begin position="14"/>
        <end position="35"/>
    </location>
</feature>
<comment type="caution">
    <text evidence="9">The sequence shown here is derived from an EMBL/GenBank/DDBJ whole genome shotgun (WGS) entry which is preliminary data.</text>
</comment>
<feature type="transmembrane region" description="Helical" evidence="8">
    <location>
        <begin position="172"/>
        <end position="201"/>
    </location>
</feature>
<keyword evidence="10" id="KW-1185">Reference proteome</keyword>
<feature type="transmembrane region" description="Helical" evidence="8">
    <location>
        <begin position="142"/>
        <end position="160"/>
    </location>
</feature>
<comment type="subcellular location">
    <subcellularLocation>
        <location evidence="1">Cell membrane</location>
        <topology evidence="1">Multi-pass membrane protein</topology>
    </subcellularLocation>
</comment>
<evidence type="ECO:0000256" key="4">
    <source>
        <dbReference type="ARBA" id="ARBA00022679"/>
    </source>
</evidence>
<dbReference type="EMBL" id="JBHPBY010000199">
    <property type="protein sequence ID" value="MFC1851546.1"/>
    <property type="molecule type" value="Genomic_DNA"/>
</dbReference>
<feature type="transmembrane region" description="Helical" evidence="8">
    <location>
        <begin position="208"/>
        <end position="231"/>
    </location>
</feature>
<evidence type="ECO:0000256" key="2">
    <source>
        <dbReference type="ARBA" id="ARBA00022475"/>
    </source>
</evidence>
<protein>
    <recommendedName>
        <fullName evidence="11">Glycosyltransferase RgtA/B/C/D-like domain-containing protein</fullName>
    </recommendedName>
</protein>
<accession>A0ABV6YZC4</accession>
<proteinExistence type="predicted"/>
<evidence type="ECO:0008006" key="11">
    <source>
        <dbReference type="Google" id="ProtNLM"/>
    </source>
</evidence>
<evidence type="ECO:0000256" key="5">
    <source>
        <dbReference type="ARBA" id="ARBA00022692"/>
    </source>
</evidence>
<evidence type="ECO:0000256" key="8">
    <source>
        <dbReference type="SAM" id="Phobius"/>
    </source>
</evidence>
<feature type="transmembrane region" description="Helical" evidence="8">
    <location>
        <begin position="368"/>
        <end position="388"/>
    </location>
</feature>
<evidence type="ECO:0000256" key="7">
    <source>
        <dbReference type="ARBA" id="ARBA00023136"/>
    </source>
</evidence>
<dbReference type="Proteomes" id="UP001594351">
    <property type="component" value="Unassembled WGS sequence"/>
</dbReference>